<dbReference type="PANTHER" id="PTHR14491:SF7">
    <property type="entry name" value="SOSONDOWAH, ISOFORM G"/>
    <property type="match status" value="1"/>
</dbReference>
<dbReference type="SUPFAM" id="SSF48403">
    <property type="entry name" value="Ankyrin repeat"/>
    <property type="match status" value="1"/>
</dbReference>
<feature type="region of interest" description="Disordered" evidence="4">
    <location>
        <begin position="227"/>
        <end position="256"/>
    </location>
</feature>
<dbReference type="PANTHER" id="PTHR14491">
    <property type="entry name" value="SOSONDOWAH, ISOFORM G"/>
    <property type="match status" value="1"/>
</dbReference>
<sequence length="608" mass="67523">MDSAPRELSLAEIRSFMLRNNCKVTNHALVKHFRAFLTNKETQDEARKLFKSYVNTLASIKNDGAEKFLILRKKYVDECPSEDAVNLNIPMSPGSRSLTTVPSDGENSPFKNPPPYRPPPEVLDQVNPHPYQGSPRGSIALSRKNSSETCRSGSEYSFGSEFTGSDRKIGSAVVRSESGDSRLRSELARKQSVELYRFDSQEESAPAIPPRKRTSVDQTGGQLRQFSVEEKLSDPAKNVSVSASDSIESESNKENHIQQAEGAVFDGDGGAKTASSEQQLEENKLSVKEKMMKFNRFASEEEAKVPSPLGKKKPEKNYDDTLSTENLLQHPKAKEWLIAAANANYQELAKLSTDYPNLVKLQDMSTYTALHWAAKHGNEDVVKLVAGTLKADVNARTNGGYTALHIAMQFGRNDIFELLCNVYKADRDLLDWSGKKPLEYQKQMTTVSASTYSKIKARKKHTEKDSGFLRIGSLNVRVKKTTEAFSNFLGVGTNTTRLPPNMRTSAPPNSAYFDKLHKSWGSADNIPNEDGTMPPPKYGSVKKRRPKRDVEYDPGNDHFSQSVPTTPSQTRAPIGILAENPDTESENLGDSDSDTACGFDSNWRPTYL</sequence>
<feature type="compositionally biased region" description="Acidic residues" evidence="4">
    <location>
        <begin position="581"/>
        <end position="593"/>
    </location>
</feature>
<keyword evidence="1" id="KW-0677">Repeat</keyword>
<keyword evidence="2" id="KW-0040">ANK repeat</keyword>
<feature type="compositionally biased region" description="Polar residues" evidence="4">
    <location>
        <begin position="143"/>
        <end position="162"/>
    </location>
</feature>
<dbReference type="InterPro" id="IPR002110">
    <property type="entry name" value="Ankyrin_rpt"/>
</dbReference>
<dbReference type="Proteomes" id="UP000008820">
    <property type="component" value="Chromosome 2"/>
</dbReference>
<evidence type="ECO:0000256" key="3">
    <source>
        <dbReference type="ARBA" id="ARBA00038122"/>
    </source>
</evidence>
<dbReference type="InterPro" id="IPR058889">
    <property type="entry name" value="WHD_SOWAHA-C"/>
</dbReference>
<feature type="compositionally biased region" description="Polar residues" evidence="4">
    <location>
        <begin position="558"/>
        <end position="571"/>
    </location>
</feature>
<reference evidence="6" key="2">
    <citation type="submission" date="2022-10" db="UniProtKB">
        <authorList>
            <consortium name="EnsemblMetazoa"/>
        </authorList>
    </citation>
    <scope>IDENTIFICATION</scope>
    <source>
        <strain evidence="6">LVP_AGWG</strain>
    </source>
</reference>
<dbReference type="Pfam" id="PF25877">
    <property type="entry name" value="WHD_SOWAH"/>
    <property type="match status" value="1"/>
</dbReference>
<dbReference type="AlphaFoldDB" id="A0A903V8L2"/>
<dbReference type="SMART" id="SM00248">
    <property type="entry name" value="ANK"/>
    <property type="match status" value="2"/>
</dbReference>
<feature type="region of interest" description="Disordered" evidence="4">
    <location>
        <begin position="84"/>
        <end position="162"/>
    </location>
</feature>
<evidence type="ECO:0000256" key="1">
    <source>
        <dbReference type="ARBA" id="ARBA00022737"/>
    </source>
</evidence>
<dbReference type="Pfam" id="PF12796">
    <property type="entry name" value="Ank_2"/>
    <property type="match status" value="1"/>
</dbReference>
<name>A0A903V8L2_AEDAE</name>
<feature type="compositionally biased region" description="Pro residues" evidence="4">
    <location>
        <begin position="111"/>
        <end position="121"/>
    </location>
</feature>
<comment type="similarity">
    <text evidence="3">Belongs to the SOWAH family.</text>
</comment>
<organism evidence="6 7">
    <name type="scientific">Aedes aegypti</name>
    <name type="common">Yellowfever mosquito</name>
    <name type="synonym">Culex aegypti</name>
    <dbReference type="NCBI Taxonomy" id="7159"/>
    <lineage>
        <taxon>Eukaryota</taxon>
        <taxon>Metazoa</taxon>
        <taxon>Ecdysozoa</taxon>
        <taxon>Arthropoda</taxon>
        <taxon>Hexapoda</taxon>
        <taxon>Insecta</taxon>
        <taxon>Pterygota</taxon>
        <taxon>Neoptera</taxon>
        <taxon>Endopterygota</taxon>
        <taxon>Diptera</taxon>
        <taxon>Nematocera</taxon>
        <taxon>Culicoidea</taxon>
        <taxon>Culicidae</taxon>
        <taxon>Culicinae</taxon>
        <taxon>Aedini</taxon>
        <taxon>Aedes</taxon>
        <taxon>Stegomyia</taxon>
    </lineage>
</organism>
<evidence type="ECO:0000256" key="2">
    <source>
        <dbReference type="ARBA" id="ARBA00023043"/>
    </source>
</evidence>
<dbReference type="InterPro" id="IPR036770">
    <property type="entry name" value="Ankyrin_rpt-contain_sf"/>
</dbReference>
<feature type="region of interest" description="Disordered" evidence="4">
    <location>
        <begin position="200"/>
        <end position="219"/>
    </location>
</feature>
<protein>
    <recommendedName>
        <fullName evidence="5">SOWAHA-C winged helix-turn-helix domain-containing protein</fullName>
    </recommendedName>
</protein>
<feature type="compositionally biased region" description="Polar residues" evidence="4">
    <location>
        <begin position="94"/>
        <end position="106"/>
    </location>
</feature>
<reference evidence="6 7" key="1">
    <citation type="submission" date="2017-06" db="EMBL/GenBank/DDBJ databases">
        <title>Aedes aegypti genome working group (AGWG) sequencing and assembly.</title>
        <authorList>
            <consortium name="Aedes aegypti Genome Working Group (AGWG)"/>
            <person name="Matthews B.J."/>
        </authorList>
    </citation>
    <scope>NUCLEOTIDE SEQUENCE [LARGE SCALE GENOMIC DNA]</scope>
    <source>
        <strain evidence="6 7">LVP_AGWG</strain>
    </source>
</reference>
<gene>
    <name evidence="6" type="primary">5572905</name>
</gene>
<dbReference type="EnsemblMetazoa" id="AAEL019846-RB">
    <property type="protein sequence ID" value="AAEL019846-PB"/>
    <property type="gene ID" value="AAEL019846"/>
</dbReference>
<evidence type="ECO:0000313" key="7">
    <source>
        <dbReference type="Proteomes" id="UP000008820"/>
    </source>
</evidence>
<evidence type="ECO:0000259" key="5">
    <source>
        <dbReference type="Pfam" id="PF25877"/>
    </source>
</evidence>
<evidence type="ECO:0000256" key="4">
    <source>
        <dbReference type="SAM" id="MobiDB-lite"/>
    </source>
</evidence>
<feature type="region of interest" description="Disordered" evidence="4">
    <location>
        <begin position="523"/>
        <end position="608"/>
    </location>
</feature>
<feature type="domain" description="SOWAHA-C winged helix-turn-helix" evidence="5">
    <location>
        <begin position="7"/>
        <end position="85"/>
    </location>
</feature>
<proteinExistence type="inferred from homology"/>
<dbReference type="OrthoDB" id="60433at2759"/>
<evidence type="ECO:0000313" key="6">
    <source>
        <dbReference type="EnsemblMetazoa" id="AAEL019846-PB"/>
    </source>
</evidence>
<accession>A0A903V8L2</accession>
<keyword evidence="7" id="KW-1185">Reference proteome</keyword>
<dbReference type="Gene3D" id="1.25.40.20">
    <property type="entry name" value="Ankyrin repeat-containing domain"/>
    <property type="match status" value="1"/>
</dbReference>